<keyword evidence="3" id="KW-1185">Reference proteome</keyword>
<evidence type="ECO:0000313" key="3">
    <source>
        <dbReference type="Proteomes" id="UP000198575"/>
    </source>
</evidence>
<dbReference type="InterPro" id="IPR015797">
    <property type="entry name" value="NUDIX_hydrolase-like_dom_sf"/>
</dbReference>
<dbReference type="RefSeq" id="WP_217647849.1">
    <property type="nucleotide sequence ID" value="NZ_FOVF01000012.1"/>
</dbReference>
<name>A0A1I4XW02_9GAMM</name>
<gene>
    <name evidence="2" type="ORF">SAMN05216289_11246</name>
</gene>
<dbReference type="Pfam" id="PF00293">
    <property type="entry name" value="NUDIX"/>
    <property type="match status" value="1"/>
</dbReference>
<protein>
    <submittedName>
        <fullName evidence="2">NUDIX domain-containing protein</fullName>
    </submittedName>
</protein>
<dbReference type="Gene3D" id="3.90.79.10">
    <property type="entry name" value="Nucleoside Triphosphate Pyrophosphohydrolase"/>
    <property type="match status" value="1"/>
</dbReference>
<evidence type="ECO:0000313" key="2">
    <source>
        <dbReference type="EMBL" id="SFN29440.1"/>
    </source>
</evidence>
<reference evidence="2 3" key="1">
    <citation type="submission" date="2016-10" db="EMBL/GenBank/DDBJ databases">
        <authorList>
            <person name="de Groot N.N."/>
        </authorList>
    </citation>
    <scope>NUCLEOTIDE SEQUENCE [LARGE SCALE GENOMIC DNA]</scope>
    <source>
        <strain evidence="2 3">CGMCC 1.7659</strain>
    </source>
</reference>
<accession>A0A1I4XW02</accession>
<organism evidence="2 3">
    <name type="scientific">Dokdonella immobilis</name>
    <dbReference type="NCBI Taxonomy" id="578942"/>
    <lineage>
        <taxon>Bacteria</taxon>
        <taxon>Pseudomonadati</taxon>
        <taxon>Pseudomonadota</taxon>
        <taxon>Gammaproteobacteria</taxon>
        <taxon>Lysobacterales</taxon>
        <taxon>Rhodanobacteraceae</taxon>
        <taxon>Dokdonella</taxon>
    </lineage>
</organism>
<dbReference type="AlphaFoldDB" id="A0A1I4XW02"/>
<dbReference type="SUPFAM" id="SSF55811">
    <property type="entry name" value="Nudix"/>
    <property type="match status" value="1"/>
</dbReference>
<dbReference type="STRING" id="578942.SAMN05216289_11246"/>
<dbReference type="EMBL" id="FOVF01000012">
    <property type="protein sequence ID" value="SFN29440.1"/>
    <property type="molecule type" value="Genomic_DNA"/>
</dbReference>
<feature type="domain" description="Nudix hydrolase" evidence="1">
    <location>
        <begin position="1"/>
        <end position="126"/>
    </location>
</feature>
<dbReference type="InterPro" id="IPR000086">
    <property type="entry name" value="NUDIX_hydrolase_dom"/>
</dbReference>
<dbReference type="CDD" id="cd04690">
    <property type="entry name" value="NUDIX_Hydrolase"/>
    <property type="match status" value="1"/>
</dbReference>
<proteinExistence type="predicted"/>
<sequence>MEIDKLAWIHIRERKLLGARSRGNPVCYLPGGKREPGESDAEALVREIREELSIALDPTTLVAAGEFRAQADGKPSGVMVKLTCYEAAFEGVIAPAAEIEEVLWLEYADRERCSAAGRLVLDHLYARDRLD</sequence>
<dbReference type="GO" id="GO:0003824">
    <property type="term" value="F:catalytic activity"/>
    <property type="evidence" value="ECO:0007669"/>
    <property type="project" value="UniProtKB-ARBA"/>
</dbReference>
<dbReference type="Proteomes" id="UP000198575">
    <property type="component" value="Unassembled WGS sequence"/>
</dbReference>
<dbReference type="PROSITE" id="PS51462">
    <property type="entry name" value="NUDIX"/>
    <property type="match status" value="1"/>
</dbReference>
<evidence type="ECO:0000259" key="1">
    <source>
        <dbReference type="PROSITE" id="PS51462"/>
    </source>
</evidence>